<dbReference type="GO" id="GO:0008270">
    <property type="term" value="F:zinc ion binding"/>
    <property type="evidence" value="ECO:0007669"/>
    <property type="project" value="InterPro"/>
</dbReference>
<accession>A0A1H7QUB2</accession>
<keyword evidence="1" id="KW-0479">Metal-binding</keyword>
<dbReference type="CDD" id="cd01285">
    <property type="entry name" value="nucleoside_deaminase"/>
    <property type="match status" value="1"/>
</dbReference>
<feature type="domain" description="CMP/dCMP-type deaminase" evidence="3">
    <location>
        <begin position="26"/>
        <end position="163"/>
    </location>
</feature>
<dbReference type="PROSITE" id="PS51747">
    <property type="entry name" value="CYT_DCMP_DEAMINASES_2"/>
    <property type="match status" value="1"/>
</dbReference>
<evidence type="ECO:0000313" key="5">
    <source>
        <dbReference type="Proteomes" id="UP000199256"/>
    </source>
</evidence>
<dbReference type="Pfam" id="PF00383">
    <property type="entry name" value="dCMP_cyt_deam_1"/>
    <property type="match status" value="1"/>
</dbReference>
<dbReference type="OrthoDB" id="9802676at2"/>
<dbReference type="GO" id="GO:0006152">
    <property type="term" value="P:purine nucleoside catabolic process"/>
    <property type="evidence" value="ECO:0007669"/>
    <property type="project" value="TreeGrafter"/>
</dbReference>
<dbReference type="PROSITE" id="PS00903">
    <property type="entry name" value="CYT_DCMP_DEAMINASES_1"/>
    <property type="match status" value="1"/>
</dbReference>
<dbReference type="SUPFAM" id="SSF53927">
    <property type="entry name" value="Cytidine deaminase-like"/>
    <property type="match status" value="1"/>
</dbReference>
<evidence type="ECO:0000259" key="3">
    <source>
        <dbReference type="PROSITE" id="PS51747"/>
    </source>
</evidence>
<dbReference type="PANTHER" id="PTHR11079:SF161">
    <property type="entry name" value="CMP_DCMP-TYPE DEAMINASE DOMAIN-CONTAINING PROTEIN"/>
    <property type="match status" value="1"/>
</dbReference>
<keyword evidence="5" id="KW-1185">Reference proteome</keyword>
<dbReference type="InterPro" id="IPR016192">
    <property type="entry name" value="APOBEC/CMP_deaminase_Zn-bd"/>
</dbReference>
<organism evidence="4 5">
    <name type="scientific">Ectothiorhodospira marina</name>
    <dbReference type="NCBI Taxonomy" id="1396821"/>
    <lineage>
        <taxon>Bacteria</taxon>
        <taxon>Pseudomonadati</taxon>
        <taxon>Pseudomonadota</taxon>
        <taxon>Gammaproteobacteria</taxon>
        <taxon>Chromatiales</taxon>
        <taxon>Ectothiorhodospiraceae</taxon>
        <taxon>Ectothiorhodospira</taxon>
    </lineage>
</organism>
<sequence>MDMPELKIRLPEWLLEKLSGDWMPLHHEEDQMRFVISLARENVTQGSGGPFGAAVFDAEGHLVAPGLNLVTSAHCSILHAEMVAMALAQKRLGNHDLSDGGRLHHTLVTSAEPCAMCLGAIPWSGVSRVICGARDEDVREIGFDEGAKPDHWTETLTQRGIQVQRDVLRPEATQILQAYVESGGAIY</sequence>
<dbReference type="STRING" id="1396821.SAMN05444515_11924"/>
<dbReference type="InterPro" id="IPR002125">
    <property type="entry name" value="CMP_dCMP_dom"/>
</dbReference>
<keyword evidence="2" id="KW-0862">Zinc</keyword>
<dbReference type="RefSeq" id="WP_090255279.1">
    <property type="nucleotide sequence ID" value="NZ_FOAA01000019.1"/>
</dbReference>
<dbReference type="Gene3D" id="3.40.140.10">
    <property type="entry name" value="Cytidine Deaminase, domain 2"/>
    <property type="match status" value="1"/>
</dbReference>
<protein>
    <submittedName>
        <fullName evidence="4">tRNA(Arg) A34 adenosine deaminase TadA</fullName>
    </submittedName>
</protein>
<proteinExistence type="predicted"/>
<evidence type="ECO:0000256" key="2">
    <source>
        <dbReference type="ARBA" id="ARBA00022833"/>
    </source>
</evidence>
<dbReference type="GO" id="GO:0047974">
    <property type="term" value="F:guanosine deaminase activity"/>
    <property type="evidence" value="ECO:0007669"/>
    <property type="project" value="TreeGrafter"/>
</dbReference>
<dbReference type="AlphaFoldDB" id="A0A1H7QUB2"/>
<dbReference type="Proteomes" id="UP000199256">
    <property type="component" value="Unassembled WGS sequence"/>
</dbReference>
<name>A0A1H7QUB2_9GAMM</name>
<gene>
    <name evidence="4" type="ORF">SAMN05444515_11924</name>
</gene>
<reference evidence="5" key="1">
    <citation type="submission" date="2016-10" db="EMBL/GenBank/DDBJ databases">
        <authorList>
            <person name="Varghese N."/>
            <person name="Submissions S."/>
        </authorList>
    </citation>
    <scope>NUCLEOTIDE SEQUENCE [LARGE SCALE GENOMIC DNA]</scope>
    <source>
        <strain evidence="5">DSM 241</strain>
    </source>
</reference>
<evidence type="ECO:0000313" key="4">
    <source>
        <dbReference type="EMBL" id="SEL51502.1"/>
    </source>
</evidence>
<dbReference type="InterPro" id="IPR016193">
    <property type="entry name" value="Cytidine_deaminase-like"/>
</dbReference>
<evidence type="ECO:0000256" key="1">
    <source>
        <dbReference type="ARBA" id="ARBA00022723"/>
    </source>
</evidence>
<dbReference type="PANTHER" id="PTHR11079">
    <property type="entry name" value="CYTOSINE DEAMINASE FAMILY MEMBER"/>
    <property type="match status" value="1"/>
</dbReference>
<dbReference type="EMBL" id="FOAA01000019">
    <property type="protein sequence ID" value="SEL51502.1"/>
    <property type="molecule type" value="Genomic_DNA"/>
</dbReference>